<keyword evidence="3" id="KW-1185">Reference proteome</keyword>
<organism evidence="2 3">
    <name type="scientific">Plasmodiophora brassicae</name>
    <name type="common">Clubroot disease agent</name>
    <dbReference type="NCBI Taxonomy" id="37360"/>
    <lineage>
        <taxon>Eukaryota</taxon>
        <taxon>Sar</taxon>
        <taxon>Rhizaria</taxon>
        <taxon>Endomyxa</taxon>
        <taxon>Phytomyxea</taxon>
        <taxon>Plasmodiophorida</taxon>
        <taxon>Plasmodiophoridae</taxon>
        <taxon>Plasmodiophora</taxon>
    </lineage>
</organism>
<accession>A0A0G4J303</accession>
<evidence type="ECO:0000313" key="2">
    <source>
        <dbReference type="EMBL" id="CEP01907.1"/>
    </source>
</evidence>
<feature type="transmembrane region" description="Helical" evidence="1">
    <location>
        <begin position="347"/>
        <end position="370"/>
    </location>
</feature>
<gene>
    <name evidence="2" type="ORF">PBRA_008850</name>
</gene>
<evidence type="ECO:0000313" key="3">
    <source>
        <dbReference type="Proteomes" id="UP000039324"/>
    </source>
</evidence>
<evidence type="ECO:0000256" key="1">
    <source>
        <dbReference type="SAM" id="Phobius"/>
    </source>
</evidence>
<proteinExistence type="predicted"/>
<keyword evidence="1" id="KW-0472">Membrane</keyword>
<dbReference type="EMBL" id="CDSF01000121">
    <property type="protein sequence ID" value="CEP01907.1"/>
    <property type="molecule type" value="Genomic_DNA"/>
</dbReference>
<dbReference type="Proteomes" id="UP000039324">
    <property type="component" value="Unassembled WGS sequence"/>
</dbReference>
<sequence length="371" mass="40414">MFSGDDGASAPDLRLSLSVTAPGTIRVRMRHLPDGLRFRVEMRSAPGVRRRRSAPYSKWATIVDDGLAADDCVVAMLSALLPEHSYQVGVRVRVPTHVAWGARTLFRFQSPPTWTIQAPVRVFLCRDADPVCPSAATSLEVHAFHTRTVAFLLDKANADLPGSTRIGRAYEARDDRLAVMKWMIAIMERVVASDQLLGAKRHVVRAVVDAAERILNDPDPIPRPIDFAGGEVSDLDRLRLVLYNCKRVHNRKSGKASQLLRSLKNIVRSMETGDDTLSVSSGDEANASVDPWDTLSVTQTTGTGSCINVGTGGPDGETVDGDIREVYTEDDVPPEIARNVNDGDGHIVFAAAVVVWLAMSVAYKLAAFFAL</sequence>
<dbReference type="AlphaFoldDB" id="A0A0G4J303"/>
<protein>
    <submittedName>
        <fullName evidence="2">Uncharacterized protein</fullName>
    </submittedName>
</protein>
<keyword evidence="1" id="KW-0812">Transmembrane</keyword>
<reference evidence="2 3" key="1">
    <citation type="submission" date="2015-02" db="EMBL/GenBank/DDBJ databases">
        <authorList>
            <person name="Chooi Y.-H."/>
        </authorList>
    </citation>
    <scope>NUCLEOTIDE SEQUENCE [LARGE SCALE GENOMIC DNA]</scope>
    <source>
        <strain evidence="2">E3</strain>
    </source>
</reference>
<name>A0A0G4J303_PLABS</name>
<keyword evidence="1" id="KW-1133">Transmembrane helix</keyword>